<sequence>MINIHTCMPFGSPCAKMTSLPFLRLMPPCQLLCLPFLLPVPSEKAHSLSLQHLCTGCTIAEFILIEFLSPHWSFTH</sequence>
<organism evidence="1 2">
    <name type="scientific">Gorilla gorilla gorilla</name>
    <name type="common">Western lowland gorilla</name>
    <dbReference type="NCBI Taxonomy" id="9595"/>
    <lineage>
        <taxon>Eukaryota</taxon>
        <taxon>Metazoa</taxon>
        <taxon>Chordata</taxon>
        <taxon>Craniata</taxon>
        <taxon>Vertebrata</taxon>
        <taxon>Euteleostomi</taxon>
        <taxon>Mammalia</taxon>
        <taxon>Eutheria</taxon>
        <taxon>Euarchontoglires</taxon>
        <taxon>Primates</taxon>
        <taxon>Haplorrhini</taxon>
        <taxon>Catarrhini</taxon>
        <taxon>Hominidae</taxon>
        <taxon>Gorilla</taxon>
    </lineage>
</organism>
<dbReference type="GeneTree" id="ENSGT00910000147812"/>
<protein>
    <submittedName>
        <fullName evidence="1">Uncharacterized protein</fullName>
    </submittedName>
</protein>
<keyword evidence="2" id="KW-1185">Reference proteome</keyword>
<reference evidence="2" key="1">
    <citation type="submission" date="2011-05" db="EMBL/GenBank/DDBJ databases">
        <title>Insights into the evolution of the great apes provided by the gorilla genome.</title>
        <authorList>
            <person name="Scally A."/>
        </authorList>
    </citation>
    <scope>NUCLEOTIDE SEQUENCE [LARGE SCALE GENOMIC DNA]</scope>
</reference>
<accession>A0A2I2Z3J6</accession>
<proteinExistence type="predicted"/>
<evidence type="ECO:0000313" key="1">
    <source>
        <dbReference type="Ensembl" id="ENSGGOP00000041839.1"/>
    </source>
</evidence>
<evidence type="ECO:0000313" key="2">
    <source>
        <dbReference type="Proteomes" id="UP000001519"/>
    </source>
</evidence>
<dbReference type="InParanoid" id="A0A2I2Z3J6"/>
<dbReference type="Proteomes" id="UP000001519">
    <property type="component" value="Chromosome 18"/>
</dbReference>
<name>A0A2I2Z3J6_GORGO</name>
<dbReference type="Bgee" id="ENSGGOG00000040979">
    <property type="expression patterns" value="Expressed in cerebellum and 5 other cell types or tissues"/>
</dbReference>
<dbReference type="EMBL" id="CABD030110208">
    <property type="status" value="NOT_ANNOTATED_CDS"/>
    <property type="molecule type" value="Genomic_DNA"/>
</dbReference>
<dbReference type="OMA" id="PCAKMTS"/>
<reference evidence="1" key="4">
    <citation type="submission" date="2025-09" db="UniProtKB">
        <authorList>
            <consortium name="Ensembl"/>
        </authorList>
    </citation>
    <scope>IDENTIFICATION</scope>
</reference>
<dbReference type="Ensembl" id="ENSGGOT00000068046.1">
    <property type="protein sequence ID" value="ENSGGOP00000041839.1"/>
    <property type="gene ID" value="ENSGGOG00000040979.1"/>
</dbReference>
<dbReference type="AlphaFoldDB" id="A0A2I2Z3J6"/>
<reference evidence="1 2" key="2">
    <citation type="journal article" date="2012" name="Nature">
        <title>Insights into hominid evolution from the gorilla genome sequence.</title>
        <authorList>
            <person name="Scally A."/>
            <person name="Dutheil J.Y."/>
            <person name="Hillier L.W."/>
            <person name="Jordan G.E."/>
            <person name="Goodhead I."/>
            <person name="Herrero J."/>
            <person name="Hobolth A."/>
            <person name="Lappalainen T."/>
            <person name="Mailund T."/>
            <person name="Marques-Bonet T."/>
            <person name="McCarthy S."/>
            <person name="Montgomery S.H."/>
            <person name="Schwalie P.C."/>
            <person name="Tang Y.A."/>
            <person name="Ward M.C."/>
            <person name="Xue Y."/>
            <person name="Yngvadottir B."/>
            <person name="Alkan C."/>
            <person name="Andersen L.N."/>
            <person name="Ayub Q."/>
            <person name="Ball E.V."/>
            <person name="Beal K."/>
            <person name="Bradley B.J."/>
            <person name="Chen Y."/>
            <person name="Clee C.M."/>
            <person name="Fitzgerald S."/>
            <person name="Graves T.A."/>
            <person name="Gu Y."/>
            <person name="Heath P."/>
            <person name="Heger A."/>
            <person name="Karakoc E."/>
            <person name="Kolb-Kokocinski A."/>
            <person name="Laird G.K."/>
            <person name="Lunter G."/>
            <person name="Meader S."/>
            <person name="Mort M."/>
            <person name="Mullikin J.C."/>
            <person name="Munch K."/>
            <person name="O'Connor T.D."/>
            <person name="Phillips A.D."/>
            <person name="Prado-Martinez J."/>
            <person name="Rogers A.S."/>
            <person name="Sajjadian S."/>
            <person name="Schmidt D."/>
            <person name="Shaw K."/>
            <person name="Simpson J.T."/>
            <person name="Stenson P.D."/>
            <person name="Turner D.J."/>
            <person name="Vigilant L."/>
            <person name="Vilella A.J."/>
            <person name="Whitener W."/>
            <person name="Zhu B."/>
            <person name="Cooper D.N."/>
            <person name="de Jong P."/>
            <person name="Dermitzakis E.T."/>
            <person name="Eichler E.E."/>
            <person name="Flicek P."/>
            <person name="Goldman N."/>
            <person name="Mundy N.I."/>
            <person name="Ning Z."/>
            <person name="Odom D.T."/>
            <person name="Ponting C.P."/>
            <person name="Quail M.A."/>
            <person name="Ryder O.A."/>
            <person name="Searle S.M."/>
            <person name="Warren W.C."/>
            <person name="Wilson R.K."/>
            <person name="Schierup M.H."/>
            <person name="Rogers J."/>
            <person name="Tyler-Smith C."/>
            <person name="Durbin R."/>
        </authorList>
    </citation>
    <scope>NUCLEOTIDE SEQUENCE [LARGE SCALE GENOMIC DNA]</scope>
</reference>
<reference evidence="1" key="3">
    <citation type="submission" date="2025-08" db="UniProtKB">
        <authorList>
            <consortium name="Ensembl"/>
        </authorList>
    </citation>
    <scope>IDENTIFICATION</scope>
</reference>